<proteinExistence type="predicted"/>
<keyword evidence="3" id="KW-1185">Reference proteome</keyword>
<dbReference type="AlphaFoldDB" id="A0A846HM77"/>
<organism evidence="2 3">
    <name type="scientific">Hassallia byssoidea VB512170</name>
    <dbReference type="NCBI Taxonomy" id="1304833"/>
    <lineage>
        <taxon>Bacteria</taxon>
        <taxon>Bacillati</taxon>
        <taxon>Cyanobacteriota</taxon>
        <taxon>Cyanophyceae</taxon>
        <taxon>Nostocales</taxon>
        <taxon>Tolypothrichaceae</taxon>
        <taxon>Hassallia</taxon>
    </lineage>
</organism>
<gene>
    <name evidence="2" type="ORF">PI95_033920</name>
</gene>
<evidence type="ECO:0000313" key="2">
    <source>
        <dbReference type="EMBL" id="NEU77344.1"/>
    </source>
</evidence>
<evidence type="ECO:0000256" key="1">
    <source>
        <dbReference type="SAM" id="MobiDB-lite"/>
    </source>
</evidence>
<accession>A0A846HM77</accession>
<dbReference type="Proteomes" id="UP000031549">
    <property type="component" value="Unassembled WGS sequence"/>
</dbReference>
<sequence length="104" mass="11565">MKEFKSDKNNSTPKSQMIRVPTVLIKRDPRTIKGYTAPLHTDVLLQGLQDLISSLDSKSDIDIAASSKLVKQLEMRLEKLESHQAASSDLVSKLEAVTREARSS</sequence>
<name>A0A846HM77_9CYAN</name>
<comment type="caution">
    <text evidence="2">The sequence shown here is derived from an EMBL/GenBank/DDBJ whole genome shotgun (WGS) entry which is preliminary data.</text>
</comment>
<protein>
    <submittedName>
        <fullName evidence="2">Uncharacterized protein</fullName>
    </submittedName>
</protein>
<evidence type="ECO:0000313" key="3">
    <source>
        <dbReference type="Proteomes" id="UP000031549"/>
    </source>
</evidence>
<feature type="region of interest" description="Disordered" evidence="1">
    <location>
        <begin position="1"/>
        <end position="21"/>
    </location>
</feature>
<dbReference type="EMBL" id="JTCM02000181">
    <property type="protein sequence ID" value="NEU77344.1"/>
    <property type="molecule type" value="Genomic_DNA"/>
</dbReference>
<reference evidence="2 3" key="1">
    <citation type="journal article" date="2015" name="Genome Announc.">
        <title>Draft Genome Sequence of Cyanobacterium Hassallia byssoidea Strain VB512170, Isolated from Monuments in India.</title>
        <authorList>
            <person name="Singh D."/>
            <person name="Chandrababunaidu M.M."/>
            <person name="Panda A."/>
            <person name="Sen D."/>
            <person name="Bhattacharyya S."/>
            <person name="Adhikary S.P."/>
            <person name="Tripathy S."/>
        </authorList>
    </citation>
    <scope>NUCLEOTIDE SEQUENCE [LARGE SCALE GENOMIC DNA]</scope>
    <source>
        <strain evidence="2 3">VB512170</strain>
    </source>
</reference>
<feature type="region of interest" description="Disordered" evidence="1">
    <location>
        <begin position="81"/>
        <end position="104"/>
    </location>
</feature>
<dbReference type="RefSeq" id="WP_052325801.1">
    <property type="nucleotide sequence ID" value="NZ_JTCM02000181.1"/>
</dbReference>